<accession>A0A7Y9LPE3</accession>
<dbReference type="InterPro" id="IPR037185">
    <property type="entry name" value="EmrE-like"/>
</dbReference>
<feature type="transmembrane region" description="Helical" evidence="1">
    <location>
        <begin position="282"/>
        <end position="300"/>
    </location>
</feature>
<evidence type="ECO:0000256" key="1">
    <source>
        <dbReference type="SAM" id="Phobius"/>
    </source>
</evidence>
<feature type="transmembrane region" description="Helical" evidence="1">
    <location>
        <begin position="124"/>
        <end position="144"/>
    </location>
</feature>
<evidence type="ECO:0000313" key="4">
    <source>
        <dbReference type="Proteomes" id="UP000542125"/>
    </source>
</evidence>
<reference evidence="3 4" key="1">
    <citation type="submission" date="2020-07" db="EMBL/GenBank/DDBJ databases">
        <title>Genomic Encyclopedia of Type Strains, Phase IV (KMG-V): Genome sequencing to study the core and pangenomes of soil and plant-associated prokaryotes.</title>
        <authorList>
            <person name="Whitman W."/>
        </authorList>
    </citation>
    <scope>NUCLEOTIDE SEQUENCE [LARGE SCALE GENOMIC DNA]</scope>
    <source>
        <strain evidence="3 4">SAS40</strain>
    </source>
</reference>
<dbReference type="InterPro" id="IPR000620">
    <property type="entry name" value="EamA_dom"/>
</dbReference>
<feature type="transmembrane region" description="Helical" evidence="1">
    <location>
        <begin position="156"/>
        <end position="176"/>
    </location>
</feature>
<feature type="transmembrane region" description="Helical" evidence="1">
    <location>
        <begin position="188"/>
        <end position="214"/>
    </location>
</feature>
<dbReference type="Proteomes" id="UP000542125">
    <property type="component" value="Unassembled WGS sequence"/>
</dbReference>
<feature type="domain" description="EamA" evidence="2">
    <location>
        <begin position="7"/>
        <end position="143"/>
    </location>
</feature>
<name>A0A7Y9LPE3_9BURK</name>
<proteinExistence type="predicted"/>
<dbReference type="SUPFAM" id="SSF103481">
    <property type="entry name" value="Multidrug resistance efflux transporter EmrE"/>
    <property type="match status" value="2"/>
</dbReference>
<dbReference type="AlphaFoldDB" id="A0A7Y9LPE3"/>
<feature type="transmembrane region" description="Helical" evidence="1">
    <location>
        <begin position="71"/>
        <end position="91"/>
    </location>
</feature>
<keyword evidence="1" id="KW-0472">Membrane</keyword>
<keyword evidence="4" id="KW-1185">Reference proteome</keyword>
<comment type="caution">
    <text evidence="3">The sequence shown here is derived from an EMBL/GenBank/DDBJ whole genome shotgun (WGS) entry which is preliminary data.</text>
</comment>
<protein>
    <submittedName>
        <fullName evidence="3">Drug/metabolite transporter (DMT)-like permease</fullName>
    </submittedName>
</protein>
<evidence type="ECO:0000259" key="2">
    <source>
        <dbReference type="Pfam" id="PF00892"/>
    </source>
</evidence>
<feature type="transmembrane region" description="Helical" evidence="1">
    <location>
        <begin position="41"/>
        <end position="59"/>
    </location>
</feature>
<organism evidence="3 4">
    <name type="scientific">Pigmentiphaga litoralis</name>
    <dbReference type="NCBI Taxonomy" id="516702"/>
    <lineage>
        <taxon>Bacteria</taxon>
        <taxon>Pseudomonadati</taxon>
        <taxon>Pseudomonadota</taxon>
        <taxon>Betaproteobacteria</taxon>
        <taxon>Burkholderiales</taxon>
        <taxon>Alcaligenaceae</taxon>
        <taxon>Pigmentiphaga</taxon>
    </lineage>
</organism>
<evidence type="ECO:0000313" key="3">
    <source>
        <dbReference type="EMBL" id="NYE83896.1"/>
    </source>
</evidence>
<gene>
    <name evidence="3" type="ORF">FHW18_003167</name>
</gene>
<feature type="transmembrane region" description="Helical" evidence="1">
    <location>
        <begin position="226"/>
        <end position="247"/>
    </location>
</feature>
<dbReference type="RefSeq" id="WP_179587653.1">
    <property type="nucleotide sequence ID" value="NZ_JACBYR010000001.1"/>
</dbReference>
<keyword evidence="1" id="KW-0812">Transmembrane</keyword>
<dbReference type="Pfam" id="PF00892">
    <property type="entry name" value="EamA"/>
    <property type="match status" value="1"/>
</dbReference>
<sequence>MDLTLLWIPATVIAAAAQTARNTMQHRLTDTLGTIGATQVRFLYGLPFSLVFLVVVLMVGGESLPAFNWRFAAFVAGAAVTQIAATALMLATMQLRSFALSTVYIKTEPLQVAVFGVVVLGDHLSVWGACAVIVATTGVVLMSLKGKGATLAGSGWRPALLGIASGAGFALSSVGFRGALLSLDSGSFVLRATSTLVAGLVLQTIILVVWLLVFKRDVLLAILRSWRSSLLAGCVGAVASQFWYIAFALTATVNVRTLGLLEVLFAQVVSRKVFAQTATGRERLGVGLVLVGVVLLLVSTST</sequence>
<keyword evidence="1" id="KW-1133">Transmembrane helix</keyword>
<dbReference type="EMBL" id="JACBYR010000001">
    <property type="protein sequence ID" value="NYE83896.1"/>
    <property type="molecule type" value="Genomic_DNA"/>
</dbReference>
<dbReference type="GO" id="GO:0016020">
    <property type="term" value="C:membrane"/>
    <property type="evidence" value="ECO:0007669"/>
    <property type="project" value="InterPro"/>
</dbReference>